<dbReference type="AlphaFoldDB" id="A0AAP5GYK0"/>
<dbReference type="EMBL" id="JAVDTR010000003">
    <property type="protein sequence ID" value="MDR6723000.1"/>
    <property type="molecule type" value="Genomic_DNA"/>
</dbReference>
<feature type="transmembrane region" description="Helical" evidence="8">
    <location>
        <begin position="258"/>
        <end position="280"/>
    </location>
</feature>
<dbReference type="GO" id="GO:0022857">
    <property type="term" value="F:transmembrane transporter activity"/>
    <property type="evidence" value="ECO:0007669"/>
    <property type="project" value="InterPro"/>
</dbReference>
<feature type="transmembrane region" description="Helical" evidence="8">
    <location>
        <begin position="97"/>
        <end position="122"/>
    </location>
</feature>
<dbReference type="SUPFAM" id="SSF103473">
    <property type="entry name" value="MFS general substrate transporter"/>
    <property type="match status" value="1"/>
</dbReference>
<feature type="transmembrane region" description="Helical" evidence="8">
    <location>
        <begin position="292"/>
        <end position="312"/>
    </location>
</feature>
<dbReference type="PANTHER" id="PTHR43266:SF2">
    <property type="entry name" value="MAJOR FACILITATOR SUPERFAMILY (MFS) PROFILE DOMAIN-CONTAINING PROTEIN"/>
    <property type="match status" value="1"/>
</dbReference>
<evidence type="ECO:0000256" key="8">
    <source>
        <dbReference type="SAM" id="Phobius"/>
    </source>
</evidence>
<proteinExistence type="predicted"/>
<protein>
    <submittedName>
        <fullName evidence="9">MFS family permease</fullName>
    </submittedName>
</protein>
<comment type="subcellular location">
    <subcellularLocation>
        <location evidence="1">Cell membrane</location>
        <topology evidence="1">Multi-pass membrane protein</topology>
    </subcellularLocation>
</comment>
<organism evidence="9 10">
    <name type="scientific">Paenibacillus amylolyticus</name>
    <dbReference type="NCBI Taxonomy" id="1451"/>
    <lineage>
        <taxon>Bacteria</taxon>
        <taxon>Bacillati</taxon>
        <taxon>Bacillota</taxon>
        <taxon>Bacilli</taxon>
        <taxon>Bacillales</taxon>
        <taxon>Paenibacillaceae</taxon>
        <taxon>Paenibacillus</taxon>
    </lineage>
</organism>
<evidence type="ECO:0000256" key="1">
    <source>
        <dbReference type="ARBA" id="ARBA00004651"/>
    </source>
</evidence>
<feature type="transmembrane region" description="Helical" evidence="8">
    <location>
        <begin position="347"/>
        <end position="372"/>
    </location>
</feature>
<keyword evidence="6 8" id="KW-0472">Membrane</keyword>
<evidence type="ECO:0000313" key="10">
    <source>
        <dbReference type="Proteomes" id="UP001254832"/>
    </source>
</evidence>
<comment type="caution">
    <text evidence="9">The sequence shown here is derived from an EMBL/GenBank/DDBJ whole genome shotgun (WGS) entry which is preliminary data.</text>
</comment>
<evidence type="ECO:0000256" key="6">
    <source>
        <dbReference type="ARBA" id="ARBA00023136"/>
    </source>
</evidence>
<reference evidence="9" key="1">
    <citation type="submission" date="2023-07" db="EMBL/GenBank/DDBJ databases">
        <title>Sorghum-associated microbial communities from plants grown in Nebraska, USA.</title>
        <authorList>
            <person name="Schachtman D."/>
        </authorList>
    </citation>
    <scope>NUCLEOTIDE SEQUENCE</scope>
    <source>
        <strain evidence="9">BE80</strain>
    </source>
</reference>
<evidence type="ECO:0000313" key="9">
    <source>
        <dbReference type="EMBL" id="MDR6723000.1"/>
    </source>
</evidence>
<evidence type="ECO:0000256" key="5">
    <source>
        <dbReference type="ARBA" id="ARBA00022989"/>
    </source>
</evidence>
<dbReference type="InterPro" id="IPR036259">
    <property type="entry name" value="MFS_trans_sf"/>
</dbReference>
<evidence type="ECO:0000256" key="2">
    <source>
        <dbReference type="ARBA" id="ARBA00022448"/>
    </source>
</evidence>
<dbReference type="CDD" id="cd06173">
    <property type="entry name" value="MFS_MefA_like"/>
    <property type="match status" value="1"/>
</dbReference>
<name>A0AAP5GYK0_PAEAM</name>
<feature type="transmembrane region" description="Helical" evidence="8">
    <location>
        <begin position="168"/>
        <end position="192"/>
    </location>
</feature>
<feature type="transmembrane region" description="Helical" evidence="8">
    <location>
        <begin position="319"/>
        <end position="341"/>
    </location>
</feature>
<keyword evidence="2" id="KW-0813">Transport</keyword>
<feature type="transmembrane region" description="Helical" evidence="8">
    <location>
        <begin position="64"/>
        <end position="85"/>
    </location>
</feature>
<keyword evidence="5 8" id="KW-1133">Transmembrane helix</keyword>
<sequence>MTTVSNPSNESLDGSTVPKTPPNTLKSNATFMRMFVAYALATFGDWFDTLAIQVMVAYRWGVDPFIIALIPVCMAVPGILLGSLAGTLADRVQKVRIMLLCDAITVVLTIAILFAPSALWLLPLLALRATMGVLHVPAQQALTRQVVAEEHLFQASAMNGFIAQCSKVAGPLLGAVILTLFSPQVCIVVNAVTRLISGGILWPLRQLSENTKSSSALNGNAETTETTAQYELRNETQPESFRAQWREGWRFIRDSRKIMSTLVFGCMGLMAILMIDYQFTTLFREIKPGHEAMVGWLGSSAGAGAVAIILLLNRLPRIGYGWGLGGGYLLIGAGIAALGWIGSETALFWIVVWGLCIGVGNGLFMVTLNYLLQKETPPAFTGRVFGIQNSLSSVVLVVAPLVGGILIRSAGASPAFQYIGIATFMIGIIGIVLQRVLWAEGKSPVATLQE</sequence>
<feature type="transmembrane region" description="Helical" evidence="8">
    <location>
        <begin position="384"/>
        <end position="409"/>
    </location>
</feature>
<dbReference type="Proteomes" id="UP001254832">
    <property type="component" value="Unassembled WGS sequence"/>
</dbReference>
<feature type="transmembrane region" description="Helical" evidence="8">
    <location>
        <begin position="415"/>
        <end position="433"/>
    </location>
</feature>
<feature type="region of interest" description="Disordered" evidence="7">
    <location>
        <begin position="1"/>
        <end position="21"/>
    </location>
</feature>
<dbReference type="Gene3D" id="1.20.1250.20">
    <property type="entry name" value="MFS general substrate transporter like domains"/>
    <property type="match status" value="1"/>
</dbReference>
<dbReference type="RefSeq" id="WP_310137665.1">
    <property type="nucleotide sequence ID" value="NZ_JAVDTR010000003.1"/>
</dbReference>
<keyword evidence="3" id="KW-1003">Cell membrane</keyword>
<keyword evidence="4 8" id="KW-0812">Transmembrane</keyword>
<dbReference type="PANTHER" id="PTHR43266">
    <property type="entry name" value="MACROLIDE-EFFLUX PROTEIN"/>
    <property type="match status" value="1"/>
</dbReference>
<evidence type="ECO:0000256" key="7">
    <source>
        <dbReference type="SAM" id="MobiDB-lite"/>
    </source>
</evidence>
<evidence type="ECO:0000256" key="3">
    <source>
        <dbReference type="ARBA" id="ARBA00022475"/>
    </source>
</evidence>
<dbReference type="GO" id="GO:0005886">
    <property type="term" value="C:plasma membrane"/>
    <property type="evidence" value="ECO:0007669"/>
    <property type="project" value="UniProtKB-SubCell"/>
</dbReference>
<evidence type="ECO:0000256" key="4">
    <source>
        <dbReference type="ARBA" id="ARBA00022692"/>
    </source>
</evidence>
<feature type="transmembrane region" description="Helical" evidence="8">
    <location>
        <begin position="35"/>
        <end position="58"/>
    </location>
</feature>
<gene>
    <name evidence="9" type="ORF">J2W91_001452</name>
</gene>
<dbReference type="Pfam" id="PF07690">
    <property type="entry name" value="MFS_1"/>
    <property type="match status" value="1"/>
</dbReference>
<dbReference type="InterPro" id="IPR011701">
    <property type="entry name" value="MFS"/>
</dbReference>
<accession>A0AAP5GYK0</accession>